<proteinExistence type="predicted"/>
<accession>A0AAD7N8B8</accession>
<organism evidence="1 2">
    <name type="scientific">Mycena maculata</name>
    <dbReference type="NCBI Taxonomy" id="230809"/>
    <lineage>
        <taxon>Eukaryota</taxon>
        <taxon>Fungi</taxon>
        <taxon>Dikarya</taxon>
        <taxon>Basidiomycota</taxon>
        <taxon>Agaricomycotina</taxon>
        <taxon>Agaricomycetes</taxon>
        <taxon>Agaricomycetidae</taxon>
        <taxon>Agaricales</taxon>
        <taxon>Marasmiineae</taxon>
        <taxon>Mycenaceae</taxon>
        <taxon>Mycena</taxon>
    </lineage>
</organism>
<gene>
    <name evidence="1" type="ORF">DFH07DRAFT_961964</name>
</gene>
<keyword evidence="2" id="KW-1185">Reference proteome</keyword>
<name>A0AAD7N8B8_9AGAR</name>
<comment type="caution">
    <text evidence="1">The sequence shown here is derived from an EMBL/GenBank/DDBJ whole genome shotgun (WGS) entry which is preliminary data.</text>
</comment>
<reference evidence="1" key="1">
    <citation type="submission" date="2023-03" db="EMBL/GenBank/DDBJ databases">
        <title>Massive genome expansion in bonnet fungi (Mycena s.s.) driven by repeated elements and novel gene families across ecological guilds.</title>
        <authorList>
            <consortium name="Lawrence Berkeley National Laboratory"/>
            <person name="Harder C.B."/>
            <person name="Miyauchi S."/>
            <person name="Viragh M."/>
            <person name="Kuo A."/>
            <person name="Thoen E."/>
            <person name="Andreopoulos B."/>
            <person name="Lu D."/>
            <person name="Skrede I."/>
            <person name="Drula E."/>
            <person name="Henrissat B."/>
            <person name="Morin E."/>
            <person name="Kohler A."/>
            <person name="Barry K."/>
            <person name="LaButti K."/>
            <person name="Morin E."/>
            <person name="Salamov A."/>
            <person name="Lipzen A."/>
            <person name="Mereny Z."/>
            <person name="Hegedus B."/>
            <person name="Baldrian P."/>
            <person name="Stursova M."/>
            <person name="Weitz H."/>
            <person name="Taylor A."/>
            <person name="Grigoriev I.V."/>
            <person name="Nagy L.G."/>
            <person name="Martin F."/>
            <person name="Kauserud H."/>
        </authorList>
    </citation>
    <scope>NUCLEOTIDE SEQUENCE</scope>
    <source>
        <strain evidence="1">CBHHK188m</strain>
    </source>
</reference>
<dbReference type="Proteomes" id="UP001215280">
    <property type="component" value="Unassembled WGS sequence"/>
</dbReference>
<dbReference type="EMBL" id="JARJLG010000088">
    <property type="protein sequence ID" value="KAJ7748764.1"/>
    <property type="molecule type" value="Genomic_DNA"/>
</dbReference>
<evidence type="ECO:0000313" key="1">
    <source>
        <dbReference type="EMBL" id="KAJ7748764.1"/>
    </source>
</evidence>
<protein>
    <submittedName>
        <fullName evidence="1">Uncharacterized protein</fullName>
    </submittedName>
</protein>
<dbReference type="AlphaFoldDB" id="A0AAD7N8B8"/>
<evidence type="ECO:0000313" key="2">
    <source>
        <dbReference type="Proteomes" id="UP001215280"/>
    </source>
</evidence>
<sequence>MYSRLEHNARVIFKGAALGTHHDWVSATTCNELVIKIDRWRDEVFNWMDDMDIHRAYKDF</sequence>